<organism evidence="2 3">
    <name type="scientific">Streptosporangium album</name>
    <dbReference type="NCBI Taxonomy" id="47479"/>
    <lineage>
        <taxon>Bacteria</taxon>
        <taxon>Bacillati</taxon>
        <taxon>Actinomycetota</taxon>
        <taxon>Actinomycetes</taxon>
        <taxon>Streptosporangiales</taxon>
        <taxon>Streptosporangiaceae</taxon>
        <taxon>Streptosporangium</taxon>
    </lineage>
</organism>
<accession>A0A7W7WCN4</accession>
<evidence type="ECO:0000313" key="2">
    <source>
        <dbReference type="EMBL" id="MBB4942807.1"/>
    </source>
</evidence>
<evidence type="ECO:0000259" key="1">
    <source>
        <dbReference type="Pfam" id="PF13700"/>
    </source>
</evidence>
<name>A0A7W7WCN4_9ACTN</name>
<proteinExistence type="predicted"/>
<dbReference type="AlphaFoldDB" id="A0A7W7WCN4"/>
<gene>
    <name evidence="2" type="ORF">FHR32_007207</name>
</gene>
<dbReference type="RefSeq" id="WP_184758772.1">
    <property type="nucleotide sequence ID" value="NZ_BAABEK010000178.1"/>
</dbReference>
<dbReference type="Pfam" id="PF13700">
    <property type="entry name" value="DUF4158"/>
    <property type="match status" value="1"/>
</dbReference>
<evidence type="ECO:0000313" key="3">
    <source>
        <dbReference type="Proteomes" id="UP000534286"/>
    </source>
</evidence>
<dbReference type="Proteomes" id="UP000534286">
    <property type="component" value="Unassembled WGS sequence"/>
</dbReference>
<feature type="domain" description="DUF4158" evidence="1">
    <location>
        <begin position="2"/>
        <end position="65"/>
    </location>
</feature>
<dbReference type="InterPro" id="IPR025296">
    <property type="entry name" value="DUF4158"/>
</dbReference>
<reference evidence="2 3" key="1">
    <citation type="submission" date="2020-08" db="EMBL/GenBank/DDBJ databases">
        <title>Sequencing the genomes of 1000 actinobacteria strains.</title>
        <authorList>
            <person name="Klenk H.-P."/>
        </authorList>
    </citation>
    <scope>NUCLEOTIDE SEQUENCE [LARGE SCALE GENOMIC DNA]</scope>
    <source>
        <strain evidence="2 3">DSM 43023</strain>
    </source>
</reference>
<dbReference type="EMBL" id="JACHJU010000004">
    <property type="protein sequence ID" value="MBB4942807.1"/>
    <property type="molecule type" value="Genomic_DNA"/>
</dbReference>
<protein>
    <recommendedName>
        <fullName evidence="1">DUF4158 domain-containing protein</fullName>
    </recommendedName>
</protein>
<comment type="caution">
    <text evidence="2">The sequence shown here is derived from an EMBL/GenBank/DDBJ whole genome shotgun (WGS) entry which is preliminary data.</text>
</comment>
<sequence>MLKYLDWKPVPTRGETLKELEQFFLDRAMEHDTPSLLFHQAAEHLISSKVVRPGAVVLMKMVGSARNAAGALTSEKVDHLLTGPIRADVDRLLVFDEELGMTRLAWLTTPAVEATAAAVKVAIAKLRYLRGMDAHRLDLSMLPTERRRFLATLGRRSTVQGLQRRGERRYPILLALVAQSAVD</sequence>
<keyword evidence="3" id="KW-1185">Reference proteome</keyword>